<accession>A0A3E0LWL0</accession>
<protein>
    <submittedName>
        <fullName evidence="1">Uncharacterized protein</fullName>
    </submittedName>
</protein>
<name>A0A3E0LWL0_9CHRO</name>
<dbReference type="EMBL" id="QQWD01000012">
    <property type="protein sequence ID" value="REJ51798.1"/>
    <property type="molecule type" value="Genomic_DNA"/>
</dbReference>
<dbReference type="AlphaFoldDB" id="A0A3E0LWL0"/>
<organism evidence="1 2">
    <name type="scientific">Microcystis wesenbergii TW10</name>
    <dbReference type="NCBI Taxonomy" id="2060474"/>
    <lineage>
        <taxon>Bacteria</taxon>
        <taxon>Bacillati</taxon>
        <taxon>Cyanobacteriota</taxon>
        <taxon>Cyanophyceae</taxon>
        <taxon>Oscillatoriophycideae</taxon>
        <taxon>Chroococcales</taxon>
        <taxon>Microcystaceae</taxon>
        <taxon>Microcystis</taxon>
    </lineage>
</organism>
<sequence>MVAGESWGDIQYCSVSVTNLTRGRVWRGDGISKAFGFPRPLSATSPFLLSEQCWGGDLVSGR</sequence>
<gene>
    <name evidence="1" type="ORF">DWQ51_12180</name>
</gene>
<dbReference type="Proteomes" id="UP000257002">
    <property type="component" value="Unassembled WGS sequence"/>
</dbReference>
<evidence type="ECO:0000313" key="1">
    <source>
        <dbReference type="EMBL" id="REJ51798.1"/>
    </source>
</evidence>
<evidence type="ECO:0000313" key="2">
    <source>
        <dbReference type="Proteomes" id="UP000257002"/>
    </source>
</evidence>
<comment type="caution">
    <text evidence="1">The sequence shown here is derived from an EMBL/GenBank/DDBJ whole genome shotgun (WGS) entry which is preliminary data.</text>
</comment>
<proteinExistence type="predicted"/>
<reference evidence="1 2" key="1">
    <citation type="submission" date="2017-10" db="EMBL/GenBank/DDBJ databases">
        <title>A large-scale comparative metagenomic study reveals the eutrophication-driven functional interactions in six Microcystis-epibionts communities.</title>
        <authorList>
            <person name="Li Q."/>
            <person name="Lin F."/>
        </authorList>
    </citation>
    <scope>NUCLEOTIDE SEQUENCE [LARGE SCALE GENOMIC DNA]</scope>
    <source>
        <strain evidence="1">TW10</strain>
    </source>
</reference>